<evidence type="ECO:0000313" key="3">
    <source>
        <dbReference type="Proteomes" id="UP000325606"/>
    </source>
</evidence>
<protein>
    <submittedName>
        <fullName evidence="2">DUF2730 family protein</fullName>
    </submittedName>
</protein>
<dbReference type="AlphaFoldDB" id="A0A5J6LBR0"/>
<sequence>MCSMALCTASTVVIRSAKNGLQRNLTPPVASTAKQPGSDAMEIDYSAWRFWFSVLQWIITLGVALYVAVDRVRNDHRTVISETKKDIDGISKRVTRVEEALAHMPTHEDVSQLRSEMSAVKAQMETATMTLRRIEDYLLNKK</sequence>
<evidence type="ECO:0000256" key="1">
    <source>
        <dbReference type="SAM" id="Phobius"/>
    </source>
</evidence>
<reference evidence="2 3" key="1">
    <citation type="submission" date="2019-09" db="EMBL/GenBank/DDBJ databases">
        <title>Nitrincola iocasae sp. nov., a bacterium isolated from the sediment collected at a cold seep field in South China Sea.</title>
        <authorList>
            <person name="Zhang H."/>
            <person name="Wang H."/>
            <person name="Li C."/>
        </authorList>
    </citation>
    <scope>NUCLEOTIDE SEQUENCE [LARGE SCALE GENOMIC DNA]</scope>
    <source>
        <strain evidence="2 3">KXZD1103</strain>
    </source>
</reference>
<keyword evidence="3" id="KW-1185">Reference proteome</keyword>
<organism evidence="2 3">
    <name type="scientific">Nitrincola iocasae</name>
    <dbReference type="NCBI Taxonomy" id="2614693"/>
    <lineage>
        <taxon>Bacteria</taxon>
        <taxon>Pseudomonadati</taxon>
        <taxon>Pseudomonadota</taxon>
        <taxon>Gammaproteobacteria</taxon>
        <taxon>Oceanospirillales</taxon>
        <taxon>Oceanospirillaceae</taxon>
        <taxon>Nitrincola</taxon>
    </lineage>
</organism>
<name>A0A5J6LBR0_9GAMM</name>
<proteinExistence type="predicted"/>
<keyword evidence="1" id="KW-0472">Membrane</keyword>
<dbReference type="EMBL" id="CP044222">
    <property type="protein sequence ID" value="QEW05642.1"/>
    <property type="molecule type" value="Genomic_DNA"/>
</dbReference>
<keyword evidence="1" id="KW-0812">Transmembrane</keyword>
<gene>
    <name evidence="2" type="ORF">F5I99_03580</name>
</gene>
<evidence type="ECO:0000313" key="2">
    <source>
        <dbReference type="EMBL" id="QEW05642.1"/>
    </source>
</evidence>
<dbReference type="Proteomes" id="UP000325606">
    <property type="component" value="Chromosome"/>
</dbReference>
<keyword evidence="1" id="KW-1133">Transmembrane helix</keyword>
<accession>A0A5J6LBR0</accession>
<feature type="transmembrane region" description="Helical" evidence="1">
    <location>
        <begin position="48"/>
        <end position="69"/>
    </location>
</feature>
<dbReference type="KEGG" id="nik:F5I99_03580"/>
<dbReference type="Pfam" id="PF10805">
    <property type="entry name" value="DUF2730"/>
    <property type="match status" value="1"/>
</dbReference>
<dbReference type="InterPro" id="IPR020269">
    <property type="entry name" value="Phage_Mu_Releasin"/>
</dbReference>